<evidence type="ECO:0000313" key="2">
    <source>
        <dbReference type="EMBL" id="MBB5330702.1"/>
    </source>
</evidence>
<dbReference type="GO" id="GO:0009279">
    <property type="term" value="C:cell outer membrane"/>
    <property type="evidence" value="ECO:0007669"/>
    <property type="project" value="TreeGrafter"/>
</dbReference>
<evidence type="ECO:0000313" key="3">
    <source>
        <dbReference type="Proteomes" id="UP000535182"/>
    </source>
</evidence>
<accession>A0A9X0QHQ1</accession>
<feature type="domain" description="TonB-dependent transporter Oar-like beta-barrel" evidence="1">
    <location>
        <begin position="269"/>
        <end position="356"/>
    </location>
</feature>
<evidence type="ECO:0000259" key="1">
    <source>
        <dbReference type="Pfam" id="PF25183"/>
    </source>
</evidence>
<dbReference type="GO" id="GO:0015344">
    <property type="term" value="F:siderophore uptake transmembrane transporter activity"/>
    <property type="evidence" value="ECO:0007669"/>
    <property type="project" value="TreeGrafter"/>
</dbReference>
<dbReference type="Pfam" id="PF25183">
    <property type="entry name" value="OMP_b-brl_4"/>
    <property type="match status" value="1"/>
</dbReference>
<dbReference type="InterPro" id="IPR039426">
    <property type="entry name" value="TonB-dep_rcpt-like"/>
</dbReference>
<dbReference type="InterPro" id="IPR037066">
    <property type="entry name" value="Plug_dom_sf"/>
</dbReference>
<reference evidence="2 3" key="1">
    <citation type="submission" date="2020-08" db="EMBL/GenBank/DDBJ databases">
        <title>Genomic Encyclopedia of Type Strains, Phase IV (KMG-V): Genome sequencing to study the core and pangenomes of soil and plant-associated prokaryotes.</title>
        <authorList>
            <person name="Whitman W."/>
        </authorList>
    </citation>
    <scope>NUCLEOTIDE SEQUENCE [LARGE SCALE GENOMIC DNA]</scope>
    <source>
        <strain evidence="2 3">X5P2</strain>
    </source>
</reference>
<dbReference type="EMBL" id="JACHEB010000011">
    <property type="protein sequence ID" value="MBB5330702.1"/>
    <property type="molecule type" value="Genomic_DNA"/>
</dbReference>
<protein>
    <recommendedName>
        <fullName evidence="1">TonB-dependent transporter Oar-like beta-barrel domain-containing protein</fullName>
    </recommendedName>
</protein>
<name>A0A9X0QHQ1_9BACT</name>
<dbReference type="SUPFAM" id="SSF56935">
    <property type="entry name" value="Porins"/>
    <property type="match status" value="1"/>
</dbReference>
<dbReference type="RefSeq" id="WP_183980387.1">
    <property type="nucleotide sequence ID" value="NZ_JACHEB010000011.1"/>
</dbReference>
<dbReference type="Gene3D" id="2.60.40.1120">
    <property type="entry name" value="Carboxypeptidase-like, regulatory domain"/>
    <property type="match status" value="1"/>
</dbReference>
<proteinExistence type="predicted"/>
<dbReference type="Gene3D" id="2.170.130.10">
    <property type="entry name" value="TonB-dependent receptor, plug domain"/>
    <property type="match status" value="1"/>
</dbReference>
<organism evidence="2 3">
    <name type="scientific">Tunturiibacter gelidiferens</name>
    <dbReference type="NCBI Taxonomy" id="3069689"/>
    <lineage>
        <taxon>Bacteria</taxon>
        <taxon>Pseudomonadati</taxon>
        <taxon>Acidobacteriota</taxon>
        <taxon>Terriglobia</taxon>
        <taxon>Terriglobales</taxon>
        <taxon>Acidobacteriaceae</taxon>
        <taxon>Tunturiibacter</taxon>
    </lineage>
</organism>
<dbReference type="Proteomes" id="UP000535182">
    <property type="component" value="Unassembled WGS sequence"/>
</dbReference>
<dbReference type="SUPFAM" id="SSF49464">
    <property type="entry name" value="Carboxypeptidase regulatory domain-like"/>
    <property type="match status" value="1"/>
</dbReference>
<dbReference type="InterPro" id="IPR057601">
    <property type="entry name" value="Oar-like_b-barrel"/>
</dbReference>
<dbReference type="Pfam" id="PF13620">
    <property type="entry name" value="CarboxypepD_reg"/>
    <property type="match status" value="1"/>
</dbReference>
<dbReference type="PANTHER" id="PTHR30069">
    <property type="entry name" value="TONB-DEPENDENT OUTER MEMBRANE RECEPTOR"/>
    <property type="match status" value="1"/>
</dbReference>
<dbReference type="PANTHER" id="PTHR30069:SF46">
    <property type="entry name" value="OAR PROTEIN"/>
    <property type="match status" value="1"/>
</dbReference>
<keyword evidence="3" id="KW-1185">Reference proteome</keyword>
<sequence>MKKSTKRPAGRRVQGTGCWWLQVFLILSFGVCGVRPGGALTANAVVSGHITDSTGAVIPGAMVTLTESDTRVAAKAMSNNEGLYTFPSVKPGNYAMTVSASGFNNTTITSLAAGVQASLALDVVLRIGAATQTVTVTDQATDVAGTSSELGTQIGEHQIHDLPLNGRNFTELLTLTPGASPISTSQSNKVAVNDQGVLGVPSAQFSQPAIQGQINRENLYLLDGVVNTDFTNGVYVIPPIIDDMQEFKVQSHDDKAEYGSVLGGVVNVVTKSGTNSLHGAAWEFVRNNVFDARDSFADEYSSSPSPYRQNQFGATVGGPVWLPHLYNGRNHTFFQFGYEGWRYSKSSEILYNVPTSGNCEATLLTPFSLKISTILQQLRKPRMVTRGLSLIKAEHRT</sequence>
<gene>
    <name evidence="2" type="ORF">HDF14_004338</name>
</gene>
<dbReference type="AlphaFoldDB" id="A0A9X0QHQ1"/>
<dbReference type="InterPro" id="IPR008969">
    <property type="entry name" value="CarboxyPept-like_regulatory"/>
</dbReference>
<comment type="caution">
    <text evidence="2">The sequence shown here is derived from an EMBL/GenBank/DDBJ whole genome shotgun (WGS) entry which is preliminary data.</text>
</comment>
<dbReference type="GO" id="GO:0044718">
    <property type="term" value="P:siderophore transmembrane transport"/>
    <property type="evidence" value="ECO:0007669"/>
    <property type="project" value="TreeGrafter"/>
</dbReference>